<sequence length="67" mass="7756">MHAEMGMGSMKYYEDFEVGLLKETDVYYSIKASKSVTVYPHSDYMLKVDECLKVETGEKQSFLLLTF</sequence>
<evidence type="ECO:0000313" key="1">
    <source>
        <dbReference type="EMBL" id="DAD33407.1"/>
    </source>
</evidence>
<gene>
    <name evidence="1" type="ORF">HUJ06_012258</name>
</gene>
<protein>
    <submittedName>
        <fullName evidence="1">Uncharacterized protein</fullName>
    </submittedName>
</protein>
<dbReference type="AlphaFoldDB" id="A0A822YLM7"/>
<name>A0A822YLM7_NELNU</name>
<keyword evidence="2" id="KW-1185">Reference proteome</keyword>
<reference evidence="1 2" key="1">
    <citation type="journal article" date="2020" name="Mol. Biol. Evol.">
        <title>Distinct Expression and Methylation Patterns for Genes with Different Fates following a Single Whole-Genome Duplication in Flowering Plants.</title>
        <authorList>
            <person name="Shi T."/>
            <person name="Rahmani R.S."/>
            <person name="Gugger P.F."/>
            <person name="Wang M."/>
            <person name="Li H."/>
            <person name="Zhang Y."/>
            <person name="Li Z."/>
            <person name="Wang Q."/>
            <person name="Van de Peer Y."/>
            <person name="Marchal K."/>
            <person name="Chen J."/>
        </authorList>
    </citation>
    <scope>NUCLEOTIDE SEQUENCE [LARGE SCALE GENOMIC DNA]</scope>
    <source>
        <tissue evidence="1">Leaf</tissue>
    </source>
</reference>
<proteinExistence type="predicted"/>
<dbReference type="Proteomes" id="UP000607653">
    <property type="component" value="Unassembled WGS sequence"/>
</dbReference>
<dbReference type="SUPFAM" id="SSF74788">
    <property type="entry name" value="Cullin repeat-like"/>
    <property type="match status" value="1"/>
</dbReference>
<accession>A0A822YLM7</accession>
<organism evidence="1 2">
    <name type="scientific">Nelumbo nucifera</name>
    <name type="common">Sacred lotus</name>
    <dbReference type="NCBI Taxonomy" id="4432"/>
    <lineage>
        <taxon>Eukaryota</taxon>
        <taxon>Viridiplantae</taxon>
        <taxon>Streptophyta</taxon>
        <taxon>Embryophyta</taxon>
        <taxon>Tracheophyta</taxon>
        <taxon>Spermatophyta</taxon>
        <taxon>Magnoliopsida</taxon>
        <taxon>Proteales</taxon>
        <taxon>Nelumbonaceae</taxon>
        <taxon>Nelumbo</taxon>
    </lineage>
</organism>
<dbReference type="Gene3D" id="1.20.1310.10">
    <property type="entry name" value="Cullin Repeats"/>
    <property type="match status" value="1"/>
</dbReference>
<dbReference type="InterPro" id="IPR016159">
    <property type="entry name" value="Cullin_repeat-like_dom_sf"/>
</dbReference>
<dbReference type="EMBL" id="DUZY01000003">
    <property type="protein sequence ID" value="DAD33407.1"/>
    <property type="molecule type" value="Genomic_DNA"/>
</dbReference>
<comment type="caution">
    <text evidence="1">The sequence shown here is derived from an EMBL/GenBank/DDBJ whole genome shotgun (WGS) entry which is preliminary data.</text>
</comment>
<evidence type="ECO:0000313" key="2">
    <source>
        <dbReference type="Proteomes" id="UP000607653"/>
    </source>
</evidence>